<dbReference type="PANTHER" id="PTHR30616">
    <property type="entry name" value="UNCHARACTERIZED PROTEIN YFIH"/>
    <property type="match status" value="1"/>
</dbReference>
<dbReference type="CDD" id="cd16833">
    <property type="entry name" value="YfiH"/>
    <property type="match status" value="1"/>
</dbReference>
<comment type="catalytic activity">
    <reaction evidence="9">
        <text>S-methyl-5'-thioadenosine + phosphate = 5-(methylsulfanyl)-alpha-D-ribose 1-phosphate + adenine</text>
        <dbReference type="Rhea" id="RHEA:11852"/>
        <dbReference type="ChEBI" id="CHEBI:16708"/>
        <dbReference type="ChEBI" id="CHEBI:17509"/>
        <dbReference type="ChEBI" id="CHEBI:43474"/>
        <dbReference type="ChEBI" id="CHEBI:58533"/>
        <dbReference type="EC" id="2.4.2.28"/>
    </reaction>
    <physiologicalReaction direction="left-to-right" evidence="9">
        <dbReference type="Rhea" id="RHEA:11853"/>
    </physiologicalReaction>
</comment>
<keyword evidence="4" id="KW-0479">Metal-binding</keyword>
<dbReference type="GO" id="GO:0005507">
    <property type="term" value="F:copper ion binding"/>
    <property type="evidence" value="ECO:0007669"/>
    <property type="project" value="TreeGrafter"/>
</dbReference>
<protein>
    <recommendedName>
        <fullName evidence="12">Laccase domain-containing protein</fullName>
    </recommendedName>
</protein>
<dbReference type="Gene3D" id="3.60.140.10">
    <property type="entry name" value="CNF1/YfiH-like putative cysteine hydrolases"/>
    <property type="match status" value="2"/>
</dbReference>
<dbReference type="Pfam" id="PF02578">
    <property type="entry name" value="Cu-oxidase_4"/>
    <property type="match status" value="1"/>
</dbReference>
<keyword evidence="3" id="KW-0808">Transferase</keyword>
<dbReference type="AlphaFoldDB" id="A0A918TV55"/>
<dbReference type="SUPFAM" id="SSF64438">
    <property type="entry name" value="CNF1/YfiH-like putative cysteine hydrolases"/>
    <property type="match status" value="1"/>
</dbReference>
<dbReference type="InterPro" id="IPR038371">
    <property type="entry name" value="Cu_polyphenol_OxRdtase_sf"/>
</dbReference>
<dbReference type="InterPro" id="IPR011324">
    <property type="entry name" value="Cytotoxic_necrot_fac-like_cat"/>
</dbReference>
<comment type="similarity">
    <text evidence="2">Belongs to the purine nucleoside phosphorylase YfiH/LACC1 family.</text>
</comment>
<evidence type="ECO:0000313" key="11">
    <source>
        <dbReference type="Proteomes" id="UP000644507"/>
    </source>
</evidence>
<evidence type="ECO:0000256" key="5">
    <source>
        <dbReference type="ARBA" id="ARBA00022801"/>
    </source>
</evidence>
<evidence type="ECO:0000256" key="7">
    <source>
        <dbReference type="ARBA" id="ARBA00047989"/>
    </source>
</evidence>
<dbReference type="GO" id="GO:0016787">
    <property type="term" value="F:hydrolase activity"/>
    <property type="evidence" value="ECO:0007669"/>
    <property type="project" value="UniProtKB-KW"/>
</dbReference>
<keyword evidence="11" id="KW-1185">Reference proteome</keyword>
<dbReference type="EMBL" id="BMXI01000014">
    <property type="protein sequence ID" value="GHC61493.1"/>
    <property type="molecule type" value="Genomic_DNA"/>
</dbReference>
<evidence type="ECO:0000256" key="4">
    <source>
        <dbReference type="ARBA" id="ARBA00022723"/>
    </source>
</evidence>
<organism evidence="10 11">
    <name type="scientific">Roseibacillus persicicus</name>
    <dbReference type="NCBI Taxonomy" id="454148"/>
    <lineage>
        <taxon>Bacteria</taxon>
        <taxon>Pseudomonadati</taxon>
        <taxon>Verrucomicrobiota</taxon>
        <taxon>Verrucomicrobiia</taxon>
        <taxon>Verrucomicrobiales</taxon>
        <taxon>Verrucomicrobiaceae</taxon>
        <taxon>Roseibacillus</taxon>
    </lineage>
</organism>
<evidence type="ECO:0000256" key="2">
    <source>
        <dbReference type="ARBA" id="ARBA00007353"/>
    </source>
</evidence>
<accession>A0A918TV55</accession>
<name>A0A918TV55_9BACT</name>
<sequence length="226" mass="24759">MLCVVELFTYLDPLREAGFAVDFVPRVEGIVGSYDKEETLRELEPVHRQAVEGLGFQWSQLWRAEQVHGAEVFSIATDGPGRVVPAVDGLLTKRDDVLLGIYVADCGLIWIADPVTRAMALLHSGRKGTEGEILTHAVESLKREYGSRPEDLIVVLGPCIRPPHYEVDIATQIARQARAAGIKNFHDCGICTGANVADYYSYRLEKGCTGRMLGLLGQGIPAPRGE</sequence>
<comment type="caution">
    <text evidence="10">The sequence shown here is derived from an EMBL/GenBank/DDBJ whole genome shotgun (WGS) entry which is preliminary data.</text>
</comment>
<gene>
    <name evidence="10" type="ORF">GCM10007100_31040</name>
</gene>
<proteinExistence type="inferred from homology"/>
<reference evidence="10" key="2">
    <citation type="submission" date="2020-09" db="EMBL/GenBank/DDBJ databases">
        <authorList>
            <person name="Sun Q."/>
            <person name="Kim S."/>
        </authorList>
    </citation>
    <scope>NUCLEOTIDE SEQUENCE</scope>
    <source>
        <strain evidence="10">KCTC 12988</strain>
    </source>
</reference>
<evidence type="ECO:0000256" key="6">
    <source>
        <dbReference type="ARBA" id="ARBA00022833"/>
    </source>
</evidence>
<dbReference type="PANTHER" id="PTHR30616:SF2">
    <property type="entry name" value="PURINE NUCLEOSIDE PHOSPHORYLASE LACC1"/>
    <property type="match status" value="1"/>
</dbReference>
<dbReference type="InterPro" id="IPR003730">
    <property type="entry name" value="Cu_polyphenol_OxRdtase"/>
</dbReference>
<evidence type="ECO:0000256" key="1">
    <source>
        <dbReference type="ARBA" id="ARBA00000553"/>
    </source>
</evidence>
<reference evidence="10" key="1">
    <citation type="journal article" date="2014" name="Int. J. Syst. Evol. Microbiol.">
        <title>Complete genome sequence of Corynebacterium casei LMG S-19264T (=DSM 44701T), isolated from a smear-ripened cheese.</title>
        <authorList>
            <consortium name="US DOE Joint Genome Institute (JGI-PGF)"/>
            <person name="Walter F."/>
            <person name="Albersmeier A."/>
            <person name="Kalinowski J."/>
            <person name="Ruckert C."/>
        </authorList>
    </citation>
    <scope>NUCLEOTIDE SEQUENCE</scope>
    <source>
        <strain evidence="10">KCTC 12988</strain>
    </source>
</reference>
<dbReference type="GO" id="GO:0017061">
    <property type="term" value="F:S-methyl-5-thioadenosine phosphorylase activity"/>
    <property type="evidence" value="ECO:0007669"/>
    <property type="project" value="UniProtKB-EC"/>
</dbReference>
<comment type="catalytic activity">
    <reaction evidence="8">
        <text>adenosine + phosphate = alpha-D-ribose 1-phosphate + adenine</text>
        <dbReference type="Rhea" id="RHEA:27642"/>
        <dbReference type="ChEBI" id="CHEBI:16335"/>
        <dbReference type="ChEBI" id="CHEBI:16708"/>
        <dbReference type="ChEBI" id="CHEBI:43474"/>
        <dbReference type="ChEBI" id="CHEBI:57720"/>
        <dbReference type="EC" id="2.4.2.1"/>
    </reaction>
    <physiologicalReaction direction="left-to-right" evidence="8">
        <dbReference type="Rhea" id="RHEA:27643"/>
    </physiologicalReaction>
</comment>
<evidence type="ECO:0008006" key="12">
    <source>
        <dbReference type="Google" id="ProtNLM"/>
    </source>
</evidence>
<evidence type="ECO:0000256" key="8">
    <source>
        <dbReference type="ARBA" id="ARBA00048968"/>
    </source>
</evidence>
<evidence type="ECO:0000256" key="3">
    <source>
        <dbReference type="ARBA" id="ARBA00022679"/>
    </source>
</evidence>
<keyword evidence="5" id="KW-0378">Hydrolase</keyword>
<comment type="catalytic activity">
    <reaction evidence="1">
        <text>inosine + phosphate = alpha-D-ribose 1-phosphate + hypoxanthine</text>
        <dbReference type="Rhea" id="RHEA:27646"/>
        <dbReference type="ChEBI" id="CHEBI:17368"/>
        <dbReference type="ChEBI" id="CHEBI:17596"/>
        <dbReference type="ChEBI" id="CHEBI:43474"/>
        <dbReference type="ChEBI" id="CHEBI:57720"/>
        <dbReference type="EC" id="2.4.2.1"/>
    </reaction>
    <physiologicalReaction direction="left-to-right" evidence="1">
        <dbReference type="Rhea" id="RHEA:27647"/>
    </physiologicalReaction>
</comment>
<comment type="catalytic activity">
    <reaction evidence="7">
        <text>adenosine + H2O + H(+) = inosine + NH4(+)</text>
        <dbReference type="Rhea" id="RHEA:24408"/>
        <dbReference type="ChEBI" id="CHEBI:15377"/>
        <dbReference type="ChEBI" id="CHEBI:15378"/>
        <dbReference type="ChEBI" id="CHEBI:16335"/>
        <dbReference type="ChEBI" id="CHEBI:17596"/>
        <dbReference type="ChEBI" id="CHEBI:28938"/>
        <dbReference type="EC" id="3.5.4.4"/>
    </reaction>
    <physiologicalReaction direction="left-to-right" evidence="7">
        <dbReference type="Rhea" id="RHEA:24409"/>
    </physiologicalReaction>
</comment>
<evidence type="ECO:0000256" key="9">
    <source>
        <dbReference type="ARBA" id="ARBA00049893"/>
    </source>
</evidence>
<keyword evidence="6" id="KW-0862">Zinc</keyword>
<evidence type="ECO:0000313" key="10">
    <source>
        <dbReference type="EMBL" id="GHC61493.1"/>
    </source>
</evidence>
<dbReference type="Proteomes" id="UP000644507">
    <property type="component" value="Unassembled WGS sequence"/>
</dbReference>